<organism evidence="7 8">
    <name type="scientific">Actinomyces denticolens</name>
    <dbReference type="NCBI Taxonomy" id="52767"/>
    <lineage>
        <taxon>Bacteria</taxon>
        <taxon>Bacillati</taxon>
        <taxon>Actinomycetota</taxon>
        <taxon>Actinomycetes</taxon>
        <taxon>Actinomycetales</taxon>
        <taxon>Actinomycetaceae</taxon>
        <taxon>Actinomyces</taxon>
    </lineage>
</organism>
<dbReference type="SUPFAM" id="SSF51905">
    <property type="entry name" value="FAD/NAD(P)-binding domain"/>
    <property type="match status" value="1"/>
</dbReference>
<dbReference type="InterPro" id="IPR016156">
    <property type="entry name" value="FAD/NAD-linked_Rdtase_dimer_sf"/>
</dbReference>
<proteinExistence type="inferred from homology"/>
<keyword evidence="8" id="KW-1185">Reference proteome</keyword>
<dbReference type="InterPro" id="IPR023753">
    <property type="entry name" value="FAD/NAD-binding_dom"/>
</dbReference>
<keyword evidence="7" id="KW-0670">Pyruvate</keyword>
<dbReference type="PRINTS" id="PR00368">
    <property type="entry name" value="FADPNR"/>
</dbReference>
<dbReference type="EMBL" id="FQYL01000003">
    <property type="protein sequence ID" value="SHI60101.1"/>
    <property type="molecule type" value="Genomic_DNA"/>
</dbReference>
<dbReference type="RefSeq" id="WP_073451790.1">
    <property type="nucleotide sequence ID" value="NZ_FQYL01000003.1"/>
</dbReference>
<dbReference type="Pfam" id="PF02852">
    <property type="entry name" value="Pyr_redox_dim"/>
    <property type="match status" value="1"/>
</dbReference>
<dbReference type="InterPro" id="IPR004099">
    <property type="entry name" value="Pyr_nucl-diS_OxRdtase_dimer"/>
</dbReference>
<evidence type="ECO:0000256" key="3">
    <source>
        <dbReference type="ARBA" id="ARBA00022630"/>
    </source>
</evidence>
<dbReference type="PANTHER" id="PTHR43014:SF2">
    <property type="entry name" value="MERCURIC REDUCTASE"/>
    <property type="match status" value="1"/>
</dbReference>
<comment type="cofactor">
    <cofactor evidence="1">
        <name>FAD</name>
        <dbReference type="ChEBI" id="CHEBI:57692"/>
    </cofactor>
</comment>
<comment type="caution">
    <text evidence="7">The sequence shown here is derived from an EMBL/GenBank/DDBJ whole genome shotgun (WGS) entry which is preliminary data.</text>
</comment>
<comment type="similarity">
    <text evidence="2">Belongs to the class-I pyridine nucleotide-disulfide oxidoreductase family.</text>
</comment>
<dbReference type="InterPro" id="IPR001100">
    <property type="entry name" value="Pyr_nuc-diS_OxRdtase"/>
</dbReference>
<evidence type="ECO:0000313" key="7">
    <source>
        <dbReference type="EMBL" id="SHI60101.1"/>
    </source>
</evidence>
<evidence type="ECO:0000256" key="1">
    <source>
        <dbReference type="ARBA" id="ARBA00001974"/>
    </source>
</evidence>
<evidence type="ECO:0000313" key="8">
    <source>
        <dbReference type="Proteomes" id="UP000184390"/>
    </source>
</evidence>
<dbReference type="Gene3D" id="3.30.390.30">
    <property type="match status" value="1"/>
</dbReference>
<dbReference type="PANTHER" id="PTHR43014">
    <property type="entry name" value="MERCURIC REDUCTASE"/>
    <property type="match status" value="1"/>
</dbReference>
<keyword evidence="3" id="KW-0285">Flavoprotein</keyword>
<feature type="domain" description="FAD/NAD(P)-binding" evidence="6">
    <location>
        <begin position="23"/>
        <end position="349"/>
    </location>
</feature>
<dbReference type="Pfam" id="PF07992">
    <property type="entry name" value="Pyr_redox_2"/>
    <property type="match status" value="1"/>
</dbReference>
<accession>A0ABY1I4S4</accession>
<feature type="domain" description="Pyridine nucleotide-disulphide oxidoreductase dimerisation" evidence="5">
    <location>
        <begin position="371"/>
        <end position="476"/>
    </location>
</feature>
<dbReference type="Proteomes" id="UP000184390">
    <property type="component" value="Unassembled WGS sequence"/>
</dbReference>
<keyword evidence="4" id="KW-0274">FAD</keyword>
<gene>
    <name evidence="7" type="ORF">SAMN05216246_103107</name>
</gene>
<name>A0ABY1I4S4_9ACTO</name>
<dbReference type="Gene3D" id="3.50.50.60">
    <property type="entry name" value="FAD/NAD(P)-binding domain"/>
    <property type="match status" value="2"/>
</dbReference>
<evidence type="ECO:0000259" key="6">
    <source>
        <dbReference type="Pfam" id="PF07992"/>
    </source>
</evidence>
<sequence length="484" mass="50115">MSHLEAPSAPGPEADSPRIEEVDLLVVGGGKAGKSLAMTRAKAGDSVVMVERDKIGGTCINVACIPTKTLVSSARVLREVQGAADHGVSLEGEGPAASALARARIDLAALRARKDAIVGGMVAAHRDVLYPGSGMDFVLGTARFIAPRTVRIALADGSIRAVRGRAVLINTGTTPAVPPIEGLGSVPLWTSEDLLTLPELPDHLVVLGGGVIGVEMSSLMGLLGVPVTLVHAGEHILDREDADVAAQVSADLEALGVTILTGSRAERVSAGQDGGVLVRTADGREASGSHLLVALGRRPVTEDLGLEAAGIETTERGYVRVDDHLRTSAQGVYAAGDVAGTPQFTHASWNDYRVLRDLLAGKGASTAGRLIPWAVFTTPELAHVGLTEAEARRAGHDVRVAKTPTAAVPRAKTLGRTEGFYKVIVDAATDRILGAAVIGAEASEVITSVQMAMLGSLTWQQLRDAVIAHPTMSEGLNIVLDSLG</sequence>
<protein>
    <submittedName>
        <fullName evidence="7">Pyruvate/2-oxoglutarate dehydrogenase complex, dihydrolipoamide dehydrogenase (E3) component</fullName>
    </submittedName>
</protein>
<evidence type="ECO:0000256" key="4">
    <source>
        <dbReference type="ARBA" id="ARBA00022827"/>
    </source>
</evidence>
<dbReference type="PIRSF" id="PIRSF000350">
    <property type="entry name" value="Mercury_reductase_MerA"/>
    <property type="match status" value="1"/>
</dbReference>
<dbReference type="PRINTS" id="PR00411">
    <property type="entry name" value="PNDRDTASEI"/>
</dbReference>
<evidence type="ECO:0000259" key="5">
    <source>
        <dbReference type="Pfam" id="PF02852"/>
    </source>
</evidence>
<reference evidence="7 8" key="1">
    <citation type="submission" date="2016-11" db="EMBL/GenBank/DDBJ databases">
        <authorList>
            <person name="Varghese N."/>
            <person name="Submissions S."/>
        </authorList>
    </citation>
    <scope>NUCLEOTIDE SEQUENCE [LARGE SCALE GENOMIC DNA]</scope>
    <source>
        <strain evidence="7 8">PA</strain>
    </source>
</reference>
<dbReference type="SUPFAM" id="SSF55424">
    <property type="entry name" value="FAD/NAD-linked reductases, dimerisation (C-terminal) domain"/>
    <property type="match status" value="1"/>
</dbReference>
<evidence type="ECO:0000256" key="2">
    <source>
        <dbReference type="ARBA" id="ARBA00007532"/>
    </source>
</evidence>
<dbReference type="InterPro" id="IPR036188">
    <property type="entry name" value="FAD/NAD-bd_sf"/>
</dbReference>